<evidence type="ECO:0000256" key="10">
    <source>
        <dbReference type="ARBA" id="ARBA00034808"/>
    </source>
</evidence>
<evidence type="ECO:0000259" key="15">
    <source>
        <dbReference type="PROSITE" id="PS51194"/>
    </source>
</evidence>
<comment type="similarity">
    <text evidence="1">Belongs to the helicase family. RecQ subfamily.</text>
</comment>
<dbReference type="PROSITE" id="PS51194">
    <property type="entry name" value="HELICASE_CTER"/>
    <property type="match status" value="1"/>
</dbReference>
<keyword evidence="2" id="KW-0479">Metal-binding</keyword>
<gene>
    <name evidence="16" type="ORF">HMPREF0647_03575</name>
</gene>
<evidence type="ECO:0000256" key="5">
    <source>
        <dbReference type="ARBA" id="ARBA00022806"/>
    </source>
</evidence>
<dbReference type="InterPro" id="IPR032284">
    <property type="entry name" value="RecQ_Zn-bd"/>
</dbReference>
<dbReference type="SMART" id="SM00487">
    <property type="entry name" value="DEXDc"/>
    <property type="match status" value="1"/>
</dbReference>
<dbReference type="GO" id="GO:0009378">
    <property type="term" value="F:four-way junction helicase activity"/>
    <property type="evidence" value="ECO:0007669"/>
    <property type="project" value="TreeGrafter"/>
</dbReference>
<dbReference type="EC" id="5.6.2.4" evidence="10"/>
<dbReference type="GO" id="GO:0030894">
    <property type="term" value="C:replisome"/>
    <property type="evidence" value="ECO:0007669"/>
    <property type="project" value="TreeGrafter"/>
</dbReference>
<dbReference type="Pfam" id="PF16124">
    <property type="entry name" value="RecQ_Zn_bind"/>
    <property type="match status" value="1"/>
</dbReference>
<evidence type="ECO:0000256" key="11">
    <source>
        <dbReference type="ARBA" id="ARBA00044535"/>
    </source>
</evidence>
<dbReference type="InterPro" id="IPR011545">
    <property type="entry name" value="DEAD/DEAH_box_helicase_dom"/>
</dbReference>
<dbReference type="InterPro" id="IPR001763">
    <property type="entry name" value="Rhodanese-like_dom"/>
</dbReference>
<dbReference type="SMART" id="SM00490">
    <property type="entry name" value="HELICc"/>
    <property type="match status" value="1"/>
</dbReference>
<dbReference type="CDD" id="cd17920">
    <property type="entry name" value="DEXHc_RecQ"/>
    <property type="match status" value="1"/>
</dbReference>
<keyword evidence="5 16" id="KW-0347">Helicase</keyword>
<evidence type="ECO:0000256" key="6">
    <source>
        <dbReference type="ARBA" id="ARBA00022840"/>
    </source>
</evidence>
<dbReference type="InterPro" id="IPR036388">
    <property type="entry name" value="WH-like_DNA-bd_sf"/>
</dbReference>
<dbReference type="GO" id="GO:0005737">
    <property type="term" value="C:cytoplasm"/>
    <property type="evidence" value="ECO:0007669"/>
    <property type="project" value="TreeGrafter"/>
</dbReference>
<evidence type="ECO:0000256" key="8">
    <source>
        <dbReference type="ARBA" id="ARBA00023235"/>
    </source>
</evidence>
<dbReference type="InterPro" id="IPR004589">
    <property type="entry name" value="DNA_helicase_ATP-dep_RecQ"/>
</dbReference>
<dbReference type="Proteomes" id="UP000029525">
    <property type="component" value="Unassembled WGS sequence"/>
</dbReference>
<dbReference type="Pfam" id="PF00270">
    <property type="entry name" value="DEAD"/>
    <property type="match status" value="1"/>
</dbReference>
<dbReference type="NCBIfam" id="TIGR00614">
    <property type="entry name" value="recQ_fam"/>
    <property type="match status" value="1"/>
</dbReference>
<dbReference type="OrthoDB" id="9763310at2"/>
<dbReference type="SUPFAM" id="SSF52540">
    <property type="entry name" value="P-loop containing nucleoside triphosphate hydrolases"/>
    <property type="match status" value="1"/>
</dbReference>
<organism evidence="16 17">
    <name type="scientific">Prevotella bivia DNF00320</name>
    <dbReference type="NCBI Taxonomy" id="1401068"/>
    <lineage>
        <taxon>Bacteria</taxon>
        <taxon>Pseudomonadati</taxon>
        <taxon>Bacteroidota</taxon>
        <taxon>Bacteroidia</taxon>
        <taxon>Bacteroidales</taxon>
        <taxon>Prevotellaceae</taxon>
        <taxon>Prevotella</taxon>
    </lineage>
</organism>
<dbReference type="PANTHER" id="PTHR13710">
    <property type="entry name" value="DNA HELICASE RECQ FAMILY MEMBER"/>
    <property type="match status" value="1"/>
</dbReference>
<keyword evidence="8" id="KW-0413">Isomerase</keyword>
<keyword evidence="7" id="KW-0238">DNA-binding</keyword>
<evidence type="ECO:0000256" key="4">
    <source>
        <dbReference type="ARBA" id="ARBA00022801"/>
    </source>
</evidence>
<dbReference type="GO" id="GO:0043138">
    <property type="term" value="F:3'-5' DNA helicase activity"/>
    <property type="evidence" value="ECO:0007669"/>
    <property type="project" value="UniProtKB-EC"/>
</dbReference>
<reference evidence="16 17" key="1">
    <citation type="submission" date="2014-07" db="EMBL/GenBank/DDBJ databases">
        <authorList>
            <person name="McCorrison J."/>
            <person name="Sanka R."/>
            <person name="Torralba M."/>
            <person name="Gillis M."/>
            <person name="Haft D.H."/>
            <person name="Methe B."/>
            <person name="Sutton G."/>
            <person name="Nelson K.E."/>
        </authorList>
    </citation>
    <scope>NUCLEOTIDE SEQUENCE [LARGE SCALE GENOMIC DNA]</scope>
    <source>
        <strain evidence="16 17">DNF00320</strain>
    </source>
</reference>
<keyword evidence="6" id="KW-0067">ATP-binding</keyword>
<dbReference type="Pfam" id="PF00271">
    <property type="entry name" value="Helicase_C"/>
    <property type="match status" value="1"/>
</dbReference>
<evidence type="ECO:0000313" key="16">
    <source>
        <dbReference type="EMBL" id="KGF45193.1"/>
    </source>
</evidence>
<protein>
    <recommendedName>
        <fullName evidence="11">ATP-dependent DNA helicase RecQ</fullName>
        <ecNumber evidence="10">5.6.2.4</ecNumber>
    </recommendedName>
    <alternativeName>
        <fullName evidence="12">DNA 3'-5' helicase RecQ</fullName>
    </alternativeName>
</protein>
<keyword evidence="4" id="KW-0378">Hydrolase</keyword>
<evidence type="ECO:0000256" key="12">
    <source>
        <dbReference type="ARBA" id="ARBA00044550"/>
    </source>
</evidence>
<dbReference type="PROSITE" id="PS50206">
    <property type="entry name" value="RHODANESE_3"/>
    <property type="match status" value="1"/>
</dbReference>
<dbReference type="PROSITE" id="PS51192">
    <property type="entry name" value="HELICASE_ATP_BIND_1"/>
    <property type="match status" value="1"/>
</dbReference>
<dbReference type="InterPro" id="IPR001650">
    <property type="entry name" value="Helicase_C-like"/>
</dbReference>
<evidence type="ECO:0000256" key="1">
    <source>
        <dbReference type="ARBA" id="ARBA00005446"/>
    </source>
</evidence>
<dbReference type="GO" id="GO:0003677">
    <property type="term" value="F:DNA binding"/>
    <property type="evidence" value="ECO:0007669"/>
    <property type="project" value="UniProtKB-KW"/>
</dbReference>
<dbReference type="InterPro" id="IPR014001">
    <property type="entry name" value="Helicase_ATP-bd"/>
</dbReference>
<evidence type="ECO:0000256" key="2">
    <source>
        <dbReference type="ARBA" id="ARBA00022723"/>
    </source>
</evidence>
<accession>A0A096ADK7</accession>
<dbReference type="Gene3D" id="1.10.10.10">
    <property type="entry name" value="Winged helix-like DNA-binding domain superfamily/Winged helix DNA-binding domain"/>
    <property type="match status" value="1"/>
</dbReference>
<name>A0A096ADK7_9BACT</name>
<sequence>MTYKDILQQYWGYENFRGIQQNIIESIGEGKDTLGLMPTGGGKSITFQVPALAKEGVCIVITPLIALMKDQVDHLKRKGIQAAAIYSGMNRNEIVATLENCIFGGVKLLYISPERIASDIFQTKLKRIKVSFITVDEAHCISQWGYDFRPSYLAIANIRKLIPNIPILALTATATPAVIDDIQEQLCFAHKNVFRMSFERKNLAYIVRETEDKNAEMIHILTAIPKTAIVYCRSRKRTKETAELLLKKGISATWYHAGLEHTVKDQRQTEWQADKVRVMVATNAFGMGIDKPDVRLVIHIDCPSSLEAYFQEAGRAGRDGEKAYAVMLYNGHDKAKLTNRIEETFPPKEYIRQVYDHLAYFYQLGVGSGAGHTFEFPIDKFSVNFKHFPTRVNSALQIIHRAGYLNYEPNPDNSARVHFLLNRDDLYRLNALSKNENDVVTALLRCYGGLFSDYCFIDESWVAQQAGIDTNQTYMALIELNKKRIISFIPRRKVPLITYLRDREDGENLILSEHIYENRKAEFTTRINAVIAYAENKRVCRSRQLLSYFGETKTEDCEQCDVCLSDYHKKEKAQAANIEERIMILLSDGKHHHITEIKAIYVDEVITLNILEEMLAEEKVIIEGDMIMLVER</sequence>
<dbReference type="EMBL" id="JRNQ01000018">
    <property type="protein sequence ID" value="KGF45193.1"/>
    <property type="molecule type" value="Genomic_DNA"/>
</dbReference>
<dbReference type="InterPro" id="IPR027417">
    <property type="entry name" value="P-loop_NTPase"/>
</dbReference>
<feature type="domain" description="Helicase C-terminal" evidence="15">
    <location>
        <begin position="216"/>
        <end position="362"/>
    </location>
</feature>
<dbReference type="PANTHER" id="PTHR13710:SF105">
    <property type="entry name" value="ATP-DEPENDENT DNA HELICASE Q1"/>
    <property type="match status" value="1"/>
</dbReference>
<dbReference type="GO" id="GO:0043590">
    <property type="term" value="C:bacterial nucleoid"/>
    <property type="evidence" value="ECO:0007669"/>
    <property type="project" value="TreeGrafter"/>
</dbReference>
<dbReference type="GO" id="GO:0005524">
    <property type="term" value="F:ATP binding"/>
    <property type="evidence" value="ECO:0007669"/>
    <property type="project" value="UniProtKB-KW"/>
</dbReference>
<dbReference type="Gene3D" id="3.40.50.300">
    <property type="entry name" value="P-loop containing nucleotide triphosphate hydrolases"/>
    <property type="match status" value="2"/>
</dbReference>
<feature type="domain" description="Helicase ATP-binding" evidence="14">
    <location>
        <begin position="24"/>
        <end position="192"/>
    </location>
</feature>
<evidence type="ECO:0000313" key="17">
    <source>
        <dbReference type="Proteomes" id="UP000029525"/>
    </source>
</evidence>
<proteinExistence type="inferred from homology"/>
<dbReference type="GO" id="GO:0046872">
    <property type="term" value="F:metal ion binding"/>
    <property type="evidence" value="ECO:0007669"/>
    <property type="project" value="UniProtKB-KW"/>
</dbReference>
<comment type="caution">
    <text evidence="16">The sequence shown here is derived from an EMBL/GenBank/DDBJ whole genome shotgun (WGS) entry which is preliminary data.</text>
</comment>
<dbReference type="FunFam" id="3.40.50.300:FF:001389">
    <property type="entry name" value="ATP-dependent DNA helicase RecQ"/>
    <property type="match status" value="1"/>
</dbReference>
<dbReference type="RefSeq" id="WP_036866417.1">
    <property type="nucleotide sequence ID" value="NZ_JRNQ01000018.1"/>
</dbReference>
<dbReference type="GO" id="GO:0006281">
    <property type="term" value="P:DNA repair"/>
    <property type="evidence" value="ECO:0007669"/>
    <property type="project" value="TreeGrafter"/>
</dbReference>
<evidence type="ECO:0000256" key="9">
    <source>
        <dbReference type="ARBA" id="ARBA00034617"/>
    </source>
</evidence>
<feature type="domain" description="Rhodanese" evidence="13">
    <location>
        <begin position="226"/>
        <end position="271"/>
    </location>
</feature>
<dbReference type="GO" id="GO:0006310">
    <property type="term" value="P:DNA recombination"/>
    <property type="evidence" value="ECO:0007669"/>
    <property type="project" value="InterPro"/>
</dbReference>
<evidence type="ECO:0000259" key="13">
    <source>
        <dbReference type="PROSITE" id="PS50206"/>
    </source>
</evidence>
<evidence type="ECO:0000259" key="14">
    <source>
        <dbReference type="PROSITE" id="PS51192"/>
    </source>
</evidence>
<dbReference type="GO" id="GO:0016787">
    <property type="term" value="F:hydrolase activity"/>
    <property type="evidence" value="ECO:0007669"/>
    <property type="project" value="UniProtKB-KW"/>
</dbReference>
<evidence type="ECO:0000256" key="3">
    <source>
        <dbReference type="ARBA" id="ARBA00022741"/>
    </source>
</evidence>
<dbReference type="AlphaFoldDB" id="A0A096ADK7"/>
<evidence type="ECO:0000256" key="7">
    <source>
        <dbReference type="ARBA" id="ARBA00023125"/>
    </source>
</evidence>
<keyword evidence="3" id="KW-0547">Nucleotide-binding</keyword>
<comment type="catalytic activity">
    <reaction evidence="9">
        <text>Couples ATP hydrolysis with the unwinding of duplex DNA by translocating in the 3'-5' direction.</text>
        <dbReference type="EC" id="5.6.2.4"/>
    </reaction>
</comment>